<dbReference type="AlphaFoldDB" id="A0AAE0NT32"/>
<name>A0AAE0NT32_9PEZI</name>
<dbReference type="EMBL" id="JAULSW010000003">
    <property type="protein sequence ID" value="KAK3387014.1"/>
    <property type="molecule type" value="Genomic_DNA"/>
</dbReference>
<evidence type="ECO:0000313" key="1">
    <source>
        <dbReference type="EMBL" id="KAK3387014.1"/>
    </source>
</evidence>
<protein>
    <submittedName>
        <fullName evidence="1">Uncharacterized protein</fullName>
    </submittedName>
</protein>
<accession>A0AAE0NT32</accession>
<reference evidence="1" key="2">
    <citation type="submission" date="2023-06" db="EMBL/GenBank/DDBJ databases">
        <authorList>
            <consortium name="Lawrence Berkeley National Laboratory"/>
            <person name="Haridas S."/>
            <person name="Hensen N."/>
            <person name="Bonometti L."/>
            <person name="Westerberg I."/>
            <person name="Brannstrom I.O."/>
            <person name="Guillou S."/>
            <person name="Cros-Aarteil S."/>
            <person name="Calhoun S."/>
            <person name="Kuo A."/>
            <person name="Mondo S."/>
            <person name="Pangilinan J."/>
            <person name="Riley R."/>
            <person name="LaButti K."/>
            <person name="Andreopoulos B."/>
            <person name="Lipzen A."/>
            <person name="Chen C."/>
            <person name="Yanf M."/>
            <person name="Daum C."/>
            <person name="Ng V."/>
            <person name="Clum A."/>
            <person name="Steindorff A."/>
            <person name="Ohm R."/>
            <person name="Martin F."/>
            <person name="Silar P."/>
            <person name="Natvig D."/>
            <person name="Lalanne C."/>
            <person name="Gautier V."/>
            <person name="Ament-velasquez S.L."/>
            <person name="Kruys A."/>
            <person name="Hutchinson M.I."/>
            <person name="Powell A.J."/>
            <person name="Barry K."/>
            <person name="Miller A.N."/>
            <person name="Grigoriev I.V."/>
            <person name="Debuchy R."/>
            <person name="Gladieux P."/>
            <person name="Thoren M.H."/>
            <person name="Johannesson H."/>
        </authorList>
    </citation>
    <scope>NUCLEOTIDE SEQUENCE</scope>
    <source>
        <strain evidence="1">CBS 232.78</strain>
    </source>
</reference>
<sequence>MGRNLQNWDAETHEDILIALISHVRPSSADWKAVVASLHEKGYTFTEGALAVKMSKPTIWDHDAHLALLQAVIAEAPPTPGEWDKILTRVEAKGYSYTSSAAL</sequence>
<organism evidence="1 2">
    <name type="scientific">Podospora didyma</name>
    <dbReference type="NCBI Taxonomy" id="330526"/>
    <lineage>
        <taxon>Eukaryota</taxon>
        <taxon>Fungi</taxon>
        <taxon>Dikarya</taxon>
        <taxon>Ascomycota</taxon>
        <taxon>Pezizomycotina</taxon>
        <taxon>Sordariomycetes</taxon>
        <taxon>Sordariomycetidae</taxon>
        <taxon>Sordariales</taxon>
        <taxon>Podosporaceae</taxon>
        <taxon>Podospora</taxon>
    </lineage>
</organism>
<proteinExistence type="predicted"/>
<reference evidence="1" key="1">
    <citation type="journal article" date="2023" name="Mol. Phylogenet. Evol.">
        <title>Genome-scale phylogeny and comparative genomics of the fungal order Sordariales.</title>
        <authorList>
            <person name="Hensen N."/>
            <person name="Bonometti L."/>
            <person name="Westerberg I."/>
            <person name="Brannstrom I.O."/>
            <person name="Guillou S."/>
            <person name="Cros-Aarteil S."/>
            <person name="Calhoun S."/>
            <person name="Haridas S."/>
            <person name="Kuo A."/>
            <person name="Mondo S."/>
            <person name="Pangilinan J."/>
            <person name="Riley R."/>
            <person name="LaButti K."/>
            <person name="Andreopoulos B."/>
            <person name="Lipzen A."/>
            <person name="Chen C."/>
            <person name="Yan M."/>
            <person name="Daum C."/>
            <person name="Ng V."/>
            <person name="Clum A."/>
            <person name="Steindorff A."/>
            <person name="Ohm R.A."/>
            <person name="Martin F."/>
            <person name="Silar P."/>
            <person name="Natvig D.O."/>
            <person name="Lalanne C."/>
            <person name="Gautier V."/>
            <person name="Ament-Velasquez S.L."/>
            <person name="Kruys A."/>
            <person name="Hutchinson M.I."/>
            <person name="Powell A.J."/>
            <person name="Barry K."/>
            <person name="Miller A.N."/>
            <person name="Grigoriev I.V."/>
            <person name="Debuchy R."/>
            <person name="Gladieux P."/>
            <person name="Hiltunen Thoren M."/>
            <person name="Johannesson H."/>
        </authorList>
    </citation>
    <scope>NUCLEOTIDE SEQUENCE</scope>
    <source>
        <strain evidence="1">CBS 232.78</strain>
    </source>
</reference>
<dbReference type="Proteomes" id="UP001285441">
    <property type="component" value="Unassembled WGS sequence"/>
</dbReference>
<keyword evidence="2" id="KW-1185">Reference proteome</keyword>
<evidence type="ECO:0000313" key="2">
    <source>
        <dbReference type="Proteomes" id="UP001285441"/>
    </source>
</evidence>
<gene>
    <name evidence="1" type="ORF">B0H63DRAFT_447910</name>
</gene>
<comment type="caution">
    <text evidence="1">The sequence shown here is derived from an EMBL/GenBank/DDBJ whole genome shotgun (WGS) entry which is preliminary data.</text>
</comment>